<accession>A8S516</accession>
<evidence type="ECO:0000313" key="2">
    <source>
        <dbReference type="Proteomes" id="UP000005396"/>
    </source>
</evidence>
<reference evidence="1 2" key="1">
    <citation type="submission" date="2007-08" db="EMBL/GenBank/DDBJ databases">
        <authorList>
            <person name="Fulton L."/>
            <person name="Clifton S."/>
            <person name="Fulton B."/>
            <person name="Xu J."/>
            <person name="Minx P."/>
            <person name="Pepin K.H."/>
            <person name="Johnson M."/>
            <person name="Thiruvilangam P."/>
            <person name="Bhonagiri V."/>
            <person name="Nash W.E."/>
            <person name="Mardis E.R."/>
            <person name="Wilson R.K."/>
        </authorList>
    </citation>
    <scope>NUCLEOTIDE SEQUENCE [LARGE SCALE GENOMIC DNA]</scope>
    <source>
        <strain evidence="2">ATCC BAA-613 / DSM 15670 / CCUG 46953 / JCM 12243 / WAL 16351</strain>
    </source>
</reference>
<comment type="caution">
    <text evidence="1">The sequence shown here is derived from an EMBL/GenBank/DDBJ whole genome shotgun (WGS) entry which is preliminary data.</text>
</comment>
<proteinExistence type="predicted"/>
<organism evidence="1 2">
    <name type="scientific">Enterocloster bolteae (strain ATCC BAA-613 / DSM 15670 / CCUG 46953 / JCM 12243 / WAL 16351)</name>
    <name type="common">Clostridium bolteae</name>
    <dbReference type="NCBI Taxonomy" id="411902"/>
    <lineage>
        <taxon>Bacteria</taxon>
        <taxon>Bacillati</taxon>
        <taxon>Bacillota</taxon>
        <taxon>Clostridia</taxon>
        <taxon>Lachnospirales</taxon>
        <taxon>Lachnospiraceae</taxon>
        <taxon>Enterocloster</taxon>
    </lineage>
</organism>
<name>A8S516_ENTBW</name>
<dbReference type="eggNOG" id="ENOG5033P5A">
    <property type="taxonomic scope" value="Bacteria"/>
</dbReference>
<dbReference type="AlphaFoldDB" id="A8S516"/>
<gene>
    <name evidence="1" type="ORF">CLOBOL_06945</name>
</gene>
<dbReference type="HOGENOM" id="CLU_2599789_0_0_9"/>
<dbReference type="EMBL" id="ABCC02000069">
    <property type="protein sequence ID" value="EDP12715.1"/>
    <property type="molecule type" value="Genomic_DNA"/>
</dbReference>
<sequence length="90" mass="10273">MCYGGPRDHGTVPEGVSGELIELLHYIEHTSETEAAGSSSPRIKELHRRVSQVKASEEIGVRYMQEWEERMYQLQDAKAEGRENRRTDIG</sequence>
<reference evidence="1 2" key="2">
    <citation type="submission" date="2007-09" db="EMBL/GenBank/DDBJ databases">
        <title>Draft genome sequence of Clostridium bolteae (ATCC BAA-613).</title>
        <authorList>
            <person name="Sudarsanam P."/>
            <person name="Ley R."/>
            <person name="Guruge J."/>
            <person name="Turnbaugh P.J."/>
            <person name="Mahowald M."/>
            <person name="Liep D."/>
            <person name="Gordon J."/>
        </authorList>
    </citation>
    <scope>NUCLEOTIDE SEQUENCE [LARGE SCALE GENOMIC DNA]</scope>
    <source>
        <strain evidence="2">ATCC BAA-613 / DSM 15670 / CCUG 46953 / JCM 12243 / WAL 16351</strain>
    </source>
</reference>
<protein>
    <submittedName>
        <fullName evidence="1">Uncharacterized protein</fullName>
    </submittedName>
</protein>
<dbReference type="PaxDb" id="411902-CLOBOL_06945"/>
<dbReference type="Proteomes" id="UP000005396">
    <property type="component" value="Unassembled WGS sequence"/>
</dbReference>
<evidence type="ECO:0000313" key="1">
    <source>
        <dbReference type="EMBL" id="EDP12715.1"/>
    </source>
</evidence>